<evidence type="ECO:0000256" key="1">
    <source>
        <dbReference type="SAM" id="Phobius"/>
    </source>
</evidence>
<organism evidence="2 3">
    <name type="scientific">Ideonella azotifigens</name>
    <dbReference type="NCBI Taxonomy" id="513160"/>
    <lineage>
        <taxon>Bacteria</taxon>
        <taxon>Pseudomonadati</taxon>
        <taxon>Pseudomonadota</taxon>
        <taxon>Betaproteobacteria</taxon>
        <taxon>Burkholderiales</taxon>
        <taxon>Sphaerotilaceae</taxon>
        <taxon>Ideonella</taxon>
    </lineage>
</organism>
<keyword evidence="1" id="KW-0812">Transmembrane</keyword>
<dbReference type="Proteomes" id="UP001500279">
    <property type="component" value="Unassembled WGS sequence"/>
</dbReference>
<feature type="transmembrane region" description="Helical" evidence="1">
    <location>
        <begin position="53"/>
        <end position="73"/>
    </location>
</feature>
<keyword evidence="1" id="KW-0472">Membrane</keyword>
<evidence type="ECO:0000313" key="3">
    <source>
        <dbReference type="Proteomes" id="UP001500279"/>
    </source>
</evidence>
<dbReference type="InterPro" id="IPR021836">
    <property type="entry name" value="DUF3429"/>
</dbReference>
<evidence type="ECO:0008006" key="4">
    <source>
        <dbReference type="Google" id="ProtNLM"/>
    </source>
</evidence>
<proteinExistence type="predicted"/>
<protein>
    <recommendedName>
        <fullName evidence="4">DUF3429 domain-containing protein</fullName>
    </recommendedName>
</protein>
<feature type="transmembrane region" description="Helical" evidence="1">
    <location>
        <begin position="80"/>
        <end position="102"/>
    </location>
</feature>
<dbReference type="Pfam" id="PF11911">
    <property type="entry name" value="DUF3429"/>
    <property type="match status" value="1"/>
</dbReference>
<name>A0ABN1K0K3_9BURK</name>
<feature type="transmembrane region" description="Helical" evidence="1">
    <location>
        <begin position="122"/>
        <end position="149"/>
    </location>
</feature>
<feature type="transmembrane region" description="Helical" evidence="1">
    <location>
        <begin position="161"/>
        <end position="182"/>
    </location>
</feature>
<reference evidence="2 3" key="1">
    <citation type="journal article" date="2019" name="Int. J. Syst. Evol. Microbiol.">
        <title>The Global Catalogue of Microorganisms (GCM) 10K type strain sequencing project: providing services to taxonomists for standard genome sequencing and annotation.</title>
        <authorList>
            <consortium name="The Broad Institute Genomics Platform"/>
            <consortium name="The Broad Institute Genome Sequencing Center for Infectious Disease"/>
            <person name="Wu L."/>
            <person name="Ma J."/>
        </authorList>
    </citation>
    <scope>NUCLEOTIDE SEQUENCE [LARGE SCALE GENOMIC DNA]</scope>
    <source>
        <strain evidence="2 3">JCM 15503</strain>
    </source>
</reference>
<gene>
    <name evidence="2" type="ORF">GCM10009107_23900</name>
</gene>
<keyword evidence="1" id="KW-1133">Transmembrane helix</keyword>
<dbReference type="PANTHER" id="PTHR15887">
    <property type="entry name" value="TRANSMEMBRANE PROTEIN 69"/>
    <property type="match status" value="1"/>
</dbReference>
<dbReference type="PANTHER" id="PTHR15887:SF1">
    <property type="entry name" value="TRANSMEMBRANE PROTEIN 69"/>
    <property type="match status" value="1"/>
</dbReference>
<comment type="caution">
    <text evidence="2">The sequence shown here is derived from an EMBL/GenBank/DDBJ whole genome shotgun (WGS) entry which is preliminary data.</text>
</comment>
<accession>A0ABN1K0K3</accession>
<dbReference type="EMBL" id="BAAAEW010000014">
    <property type="protein sequence ID" value="GAA0751306.1"/>
    <property type="molecule type" value="Genomic_DNA"/>
</dbReference>
<evidence type="ECO:0000313" key="2">
    <source>
        <dbReference type="EMBL" id="GAA0751306.1"/>
    </source>
</evidence>
<sequence>MGSLSFSRFCVAQQPLRQLDMRSQWRFMSLLSASGPAHPTLPEAAEPPPRARWLAYLGLLPFFLGALVIWNLQGEDRDRLALVLASYAGVIVAFLGGIHWGLAMRVDPQGPRSFGWAVVPPIVAGVGMAMPAAAGLALLGLALVVCYLVDRRLYPAGGMAHWLTLRFRLSMLAALCCFLGAAGA</sequence>
<keyword evidence="3" id="KW-1185">Reference proteome</keyword>